<dbReference type="CDD" id="cd00082">
    <property type="entry name" value="HisKA"/>
    <property type="match status" value="1"/>
</dbReference>
<evidence type="ECO:0000256" key="7">
    <source>
        <dbReference type="SAM" id="Coils"/>
    </source>
</evidence>
<protein>
    <recommendedName>
        <fullName evidence="2">histidine kinase</fullName>
        <ecNumber evidence="2">2.7.13.3</ecNumber>
    </recommendedName>
</protein>
<dbReference type="AlphaFoldDB" id="A0A2M6P0F5"/>
<dbReference type="PANTHER" id="PTHR43711:SF1">
    <property type="entry name" value="HISTIDINE KINASE 1"/>
    <property type="match status" value="1"/>
</dbReference>
<dbReference type="SUPFAM" id="SSF55874">
    <property type="entry name" value="ATPase domain of HSP90 chaperone/DNA topoisomerase II/histidine kinase"/>
    <property type="match status" value="1"/>
</dbReference>
<evidence type="ECO:0000313" key="10">
    <source>
        <dbReference type="EMBL" id="PIR77181.1"/>
    </source>
</evidence>
<dbReference type="Pfam" id="PF02518">
    <property type="entry name" value="HATPase_c"/>
    <property type="match status" value="1"/>
</dbReference>
<dbReference type="EC" id="2.7.13.3" evidence="2"/>
<dbReference type="InterPro" id="IPR036890">
    <property type="entry name" value="HATPase_C_sf"/>
</dbReference>
<proteinExistence type="predicted"/>
<dbReference type="PROSITE" id="PS50109">
    <property type="entry name" value="HIS_KIN"/>
    <property type="match status" value="1"/>
</dbReference>
<keyword evidence="3" id="KW-0597">Phosphoprotein</keyword>
<feature type="transmembrane region" description="Helical" evidence="8">
    <location>
        <begin position="55"/>
        <end position="76"/>
    </location>
</feature>
<dbReference type="InterPro" id="IPR003661">
    <property type="entry name" value="HisK_dim/P_dom"/>
</dbReference>
<accession>A0A2M6P0F5</accession>
<sequence>KLMLFGNLIAFIGGATNYPLWFHINIAPWGNIAVALYAIITVYSIMRYKFLDLRVVMAELFTGIILVIFFGDVFLSRSVPELGFRLLALVVMGLFSFVLVKSVRLEVDRREEVTQLAKSLERANIQLQQLDEQKTEFLSIASHQLRTPLSILKGYIELLKDGAFGKPTKKMVATLADMDETNERLVKLVDDFLDITRIEQGRTLFVFDMHSMNNLITSVVAELRDRAIAAEFSLSWVPPKGIDEVYMDDEKIRHVVFNFVDNAIKYGLKGTINVMFEKKDGGYVVSVKDNGIGFMKEDQVNFFYKFYRGKNVQGTNVNGTGLGIYVCRKFVETHNGYVWASSPGLGKGSEFGFYLPGGVKKRKEVLDGVTKVTSKASPVG</sequence>
<dbReference type="InterPro" id="IPR050736">
    <property type="entry name" value="Sensor_HK_Regulatory"/>
</dbReference>
<evidence type="ECO:0000256" key="3">
    <source>
        <dbReference type="ARBA" id="ARBA00022553"/>
    </source>
</evidence>
<comment type="catalytic activity">
    <reaction evidence="1">
        <text>ATP + protein L-histidine = ADP + protein N-phospho-L-histidine.</text>
        <dbReference type="EC" id="2.7.13.3"/>
    </reaction>
</comment>
<dbReference type="FunFam" id="1.10.287.130:FF:000001">
    <property type="entry name" value="Two-component sensor histidine kinase"/>
    <property type="match status" value="1"/>
</dbReference>
<evidence type="ECO:0000313" key="11">
    <source>
        <dbReference type="Proteomes" id="UP000228528"/>
    </source>
</evidence>
<dbReference type="SMART" id="SM00387">
    <property type="entry name" value="HATPase_c"/>
    <property type="match status" value="1"/>
</dbReference>
<dbReference type="SUPFAM" id="SSF47384">
    <property type="entry name" value="Homodimeric domain of signal transducing histidine kinase"/>
    <property type="match status" value="1"/>
</dbReference>
<feature type="coiled-coil region" evidence="7">
    <location>
        <begin position="110"/>
        <end position="140"/>
    </location>
</feature>
<evidence type="ECO:0000256" key="8">
    <source>
        <dbReference type="SAM" id="Phobius"/>
    </source>
</evidence>
<gene>
    <name evidence="10" type="ORF">COU30_03870</name>
</gene>
<dbReference type="CDD" id="cd00075">
    <property type="entry name" value="HATPase"/>
    <property type="match status" value="1"/>
</dbReference>
<evidence type="ECO:0000256" key="5">
    <source>
        <dbReference type="ARBA" id="ARBA00022777"/>
    </source>
</evidence>
<keyword evidence="4" id="KW-0808">Transferase</keyword>
<name>A0A2M6P0F5_9BACT</name>
<keyword evidence="8" id="KW-1133">Transmembrane helix</keyword>
<dbReference type="PANTHER" id="PTHR43711">
    <property type="entry name" value="TWO-COMPONENT HISTIDINE KINASE"/>
    <property type="match status" value="1"/>
</dbReference>
<keyword evidence="5" id="KW-0418">Kinase</keyword>
<dbReference type="GO" id="GO:0000155">
    <property type="term" value="F:phosphorelay sensor kinase activity"/>
    <property type="evidence" value="ECO:0007669"/>
    <property type="project" value="InterPro"/>
</dbReference>
<evidence type="ECO:0000256" key="1">
    <source>
        <dbReference type="ARBA" id="ARBA00000085"/>
    </source>
</evidence>
<dbReference type="EMBL" id="PFBW01000170">
    <property type="protein sequence ID" value="PIR77181.1"/>
    <property type="molecule type" value="Genomic_DNA"/>
</dbReference>
<feature type="non-terminal residue" evidence="10">
    <location>
        <position position="1"/>
    </location>
</feature>
<dbReference type="Gene3D" id="1.10.287.130">
    <property type="match status" value="1"/>
</dbReference>
<dbReference type="InterPro" id="IPR003594">
    <property type="entry name" value="HATPase_dom"/>
</dbReference>
<evidence type="ECO:0000256" key="2">
    <source>
        <dbReference type="ARBA" id="ARBA00012438"/>
    </source>
</evidence>
<comment type="caution">
    <text evidence="10">The sequence shown here is derived from an EMBL/GenBank/DDBJ whole genome shotgun (WGS) entry which is preliminary data.</text>
</comment>
<feature type="transmembrane region" description="Helical" evidence="8">
    <location>
        <begin position="20"/>
        <end position="43"/>
    </location>
</feature>
<feature type="domain" description="Histidine kinase" evidence="9">
    <location>
        <begin position="140"/>
        <end position="359"/>
    </location>
</feature>
<keyword evidence="6" id="KW-0902">Two-component regulatory system</keyword>
<organism evidence="10 11">
    <name type="scientific">Candidatus Magasanikbacteria bacterium CG10_big_fil_rev_8_21_14_0_10_38_6</name>
    <dbReference type="NCBI Taxonomy" id="1974647"/>
    <lineage>
        <taxon>Bacteria</taxon>
        <taxon>Candidatus Magasanikiibacteriota</taxon>
    </lineage>
</organism>
<keyword evidence="7" id="KW-0175">Coiled coil</keyword>
<keyword evidence="8" id="KW-0472">Membrane</keyword>
<keyword evidence="8" id="KW-0812">Transmembrane</keyword>
<dbReference type="SMART" id="SM00388">
    <property type="entry name" value="HisKA"/>
    <property type="match status" value="1"/>
</dbReference>
<dbReference type="Pfam" id="PF00512">
    <property type="entry name" value="HisKA"/>
    <property type="match status" value="1"/>
</dbReference>
<evidence type="ECO:0000256" key="4">
    <source>
        <dbReference type="ARBA" id="ARBA00022679"/>
    </source>
</evidence>
<feature type="transmembrane region" description="Helical" evidence="8">
    <location>
        <begin position="82"/>
        <end position="100"/>
    </location>
</feature>
<dbReference type="InterPro" id="IPR036097">
    <property type="entry name" value="HisK_dim/P_sf"/>
</dbReference>
<evidence type="ECO:0000259" key="9">
    <source>
        <dbReference type="PROSITE" id="PS50109"/>
    </source>
</evidence>
<dbReference type="InterPro" id="IPR004358">
    <property type="entry name" value="Sig_transdc_His_kin-like_C"/>
</dbReference>
<dbReference type="Gene3D" id="3.30.565.10">
    <property type="entry name" value="Histidine kinase-like ATPase, C-terminal domain"/>
    <property type="match status" value="1"/>
</dbReference>
<evidence type="ECO:0000256" key="6">
    <source>
        <dbReference type="ARBA" id="ARBA00023012"/>
    </source>
</evidence>
<dbReference type="PRINTS" id="PR00344">
    <property type="entry name" value="BCTRLSENSOR"/>
</dbReference>
<dbReference type="Proteomes" id="UP000228528">
    <property type="component" value="Unassembled WGS sequence"/>
</dbReference>
<reference evidence="11" key="1">
    <citation type="submission" date="2017-09" db="EMBL/GenBank/DDBJ databases">
        <title>Depth-based differentiation of microbial function through sediment-hosted aquifers and enrichment of novel symbionts in the deep terrestrial subsurface.</title>
        <authorList>
            <person name="Probst A.J."/>
            <person name="Ladd B."/>
            <person name="Jarett J.K."/>
            <person name="Geller-Mcgrath D.E."/>
            <person name="Sieber C.M.K."/>
            <person name="Emerson J.B."/>
            <person name="Anantharaman K."/>
            <person name="Thomas B.C."/>
            <person name="Malmstrom R."/>
            <person name="Stieglmeier M."/>
            <person name="Klingl A."/>
            <person name="Woyke T."/>
            <person name="Ryan C.M."/>
            <person name="Banfield J.F."/>
        </authorList>
    </citation>
    <scope>NUCLEOTIDE SEQUENCE [LARGE SCALE GENOMIC DNA]</scope>
</reference>
<dbReference type="InterPro" id="IPR005467">
    <property type="entry name" value="His_kinase_dom"/>
</dbReference>